<feature type="compositionally biased region" description="Basic residues" evidence="1">
    <location>
        <begin position="10"/>
        <end position="26"/>
    </location>
</feature>
<comment type="caution">
    <text evidence="3">The sequence shown here is derived from an EMBL/GenBank/DDBJ whole genome shotgun (WGS) entry which is preliminary data.</text>
</comment>
<reference evidence="3" key="1">
    <citation type="submission" date="2018-05" db="EMBL/GenBank/DDBJ databases">
        <title>Draft genome of Mucuna pruriens seed.</title>
        <authorList>
            <person name="Nnadi N.E."/>
            <person name="Vos R."/>
            <person name="Hasami M.H."/>
            <person name="Devisetty U.K."/>
            <person name="Aguiy J.C."/>
        </authorList>
    </citation>
    <scope>NUCLEOTIDE SEQUENCE [LARGE SCALE GENOMIC DNA]</scope>
    <source>
        <strain evidence="3">JCA_2017</strain>
    </source>
</reference>
<dbReference type="InterPro" id="IPR000477">
    <property type="entry name" value="RT_dom"/>
</dbReference>
<feature type="compositionally biased region" description="Pro residues" evidence="1">
    <location>
        <begin position="438"/>
        <end position="451"/>
    </location>
</feature>
<feature type="compositionally biased region" description="Basic residues" evidence="1">
    <location>
        <begin position="416"/>
        <end position="425"/>
    </location>
</feature>
<feature type="non-terminal residue" evidence="3">
    <location>
        <position position="451"/>
    </location>
</feature>
<proteinExistence type="predicted"/>
<dbReference type="SUPFAM" id="SSF53098">
    <property type="entry name" value="Ribonuclease H-like"/>
    <property type="match status" value="1"/>
</dbReference>
<dbReference type="PANTHER" id="PTHR24559:SF444">
    <property type="entry name" value="REVERSE TRANSCRIPTASE DOMAIN-CONTAINING PROTEIN"/>
    <property type="match status" value="1"/>
</dbReference>
<keyword evidence="4" id="KW-1185">Reference proteome</keyword>
<dbReference type="PANTHER" id="PTHR24559">
    <property type="entry name" value="TRANSPOSON TY3-I GAG-POL POLYPROTEIN"/>
    <property type="match status" value="1"/>
</dbReference>
<gene>
    <name evidence="3" type="ORF">CR513_43808</name>
</gene>
<feature type="domain" description="Reverse transcriptase" evidence="2">
    <location>
        <begin position="56"/>
        <end position="205"/>
    </location>
</feature>
<feature type="non-terminal residue" evidence="3">
    <location>
        <position position="1"/>
    </location>
</feature>
<dbReference type="Gene3D" id="3.30.420.10">
    <property type="entry name" value="Ribonuclease H-like superfamily/Ribonuclease H"/>
    <property type="match status" value="1"/>
</dbReference>
<feature type="region of interest" description="Disordered" evidence="1">
    <location>
        <begin position="390"/>
        <end position="451"/>
    </location>
</feature>
<dbReference type="OrthoDB" id="542221at2759"/>
<dbReference type="AlphaFoldDB" id="A0A371FD49"/>
<evidence type="ECO:0000259" key="2">
    <source>
        <dbReference type="Pfam" id="PF00078"/>
    </source>
</evidence>
<feature type="region of interest" description="Disordered" evidence="1">
    <location>
        <begin position="1"/>
        <end position="36"/>
    </location>
</feature>
<evidence type="ECO:0000313" key="4">
    <source>
        <dbReference type="Proteomes" id="UP000257109"/>
    </source>
</evidence>
<dbReference type="Pfam" id="PF00078">
    <property type="entry name" value="RVT_1"/>
    <property type="match status" value="1"/>
</dbReference>
<dbReference type="InterPro" id="IPR043502">
    <property type="entry name" value="DNA/RNA_pol_sf"/>
</dbReference>
<organism evidence="3 4">
    <name type="scientific">Mucuna pruriens</name>
    <name type="common">Velvet bean</name>
    <name type="synonym">Dolichos pruriens</name>
    <dbReference type="NCBI Taxonomy" id="157652"/>
    <lineage>
        <taxon>Eukaryota</taxon>
        <taxon>Viridiplantae</taxon>
        <taxon>Streptophyta</taxon>
        <taxon>Embryophyta</taxon>
        <taxon>Tracheophyta</taxon>
        <taxon>Spermatophyta</taxon>
        <taxon>Magnoliopsida</taxon>
        <taxon>eudicotyledons</taxon>
        <taxon>Gunneridae</taxon>
        <taxon>Pentapetalae</taxon>
        <taxon>rosids</taxon>
        <taxon>fabids</taxon>
        <taxon>Fabales</taxon>
        <taxon>Fabaceae</taxon>
        <taxon>Papilionoideae</taxon>
        <taxon>50 kb inversion clade</taxon>
        <taxon>NPAAA clade</taxon>
        <taxon>indigoferoid/millettioid clade</taxon>
        <taxon>Phaseoleae</taxon>
        <taxon>Mucuna</taxon>
    </lineage>
</organism>
<dbReference type="GO" id="GO:0003676">
    <property type="term" value="F:nucleic acid binding"/>
    <property type="evidence" value="ECO:0007669"/>
    <property type="project" value="InterPro"/>
</dbReference>
<dbReference type="Proteomes" id="UP000257109">
    <property type="component" value="Unassembled WGS sequence"/>
</dbReference>
<name>A0A371FD49_MUCPR</name>
<dbReference type="CDD" id="cd01647">
    <property type="entry name" value="RT_LTR"/>
    <property type="match status" value="1"/>
</dbReference>
<dbReference type="InterPro" id="IPR012337">
    <property type="entry name" value="RNaseH-like_sf"/>
</dbReference>
<dbReference type="Gene3D" id="3.30.70.270">
    <property type="match status" value="1"/>
</dbReference>
<dbReference type="InterPro" id="IPR036397">
    <property type="entry name" value="RNaseH_sf"/>
</dbReference>
<dbReference type="EMBL" id="QJKJ01009586">
    <property type="protein sequence ID" value="RDX76222.1"/>
    <property type="molecule type" value="Genomic_DNA"/>
</dbReference>
<dbReference type="InterPro" id="IPR043128">
    <property type="entry name" value="Rev_trsase/Diguanyl_cyclase"/>
</dbReference>
<protein>
    <recommendedName>
        <fullName evidence="2">Reverse transcriptase domain-containing protein</fullName>
    </recommendedName>
</protein>
<evidence type="ECO:0000313" key="3">
    <source>
        <dbReference type="EMBL" id="RDX76222.1"/>
    </source>
</evidence>
<evidence type="ECO:0000256" key="1">
    <source>
        <dbReference type="SAM" id="MobiDB-lite"/>
    </source>
</evidence>
<sequence length="451" mass="52192">YLFPTTPQPRLRRKKKGRREYHHRLNNKIGNRTSPPNLRSSYRVSYITWLSNVVLIKKNNKKWRMYVNYSDLNKACPKDSYLLSSNDRLVDGALGFQVFSFLDTYSGYNQIKMYPPYMNKMTFMKYGPTYYYKVMSFSLKNAGGHLPTSNGQGFCQSHGCNLKMYMDNMVVESPNPKEHIKDLEEIFAQVRKYDMRLNLDKCVFGNNDYEKAFQDFKQFLASPPILTRLINDQDLYLYLVVSKHSVSAIIVQEEGKSQSPHILHRIPISNDREARPCPHHLGQMVTPLFSFPYRGHPNQPPHPIVKVEALANFLVEMTSTPKEDPWWTMYVDSSSNPKRWRCWSYRHHFEALTQFNFKASNNQAEYEALLVGLDLAREVKARQLHCHTDSQLMGDIPSEGPPTPKVPSLGLDRTPKVQHNHHTNKSRVDTLVRLATTNPPPPPPPSTHHSP</sequence>
<dbReference type="SUPFAM" id="SSF56672">
    <property type="entry name" value="DNA/RNA polymerases"/>
    <property type="match status" value="1"/>
</dbReference>
<accession>A0A371FD49</accession>
<dbReference type="Gene3D" id="3.10.10.10">
    <property type="entry name" value="HIV Type 1 Reverse Transcriptase, subunit A, domain 1"/>
    <property type="match status" value="1"/>
</dbReference>
<dbReference type="InterPro" id="IPR053134">
    <property type="entry name" value="RNA-dir_DNA_polymerase"/>
</dbReference>